<evidence type="ECO:0000256" key="1">
    <source>
        <dbReference type="SAM" id="SignalP"/>
    </source>
</evidence>
<name>A0A0J1IR43_NIACI</name>
<evidence type="ECO:0008006" key="4">
    <source>
        <dbReference type="Google" id="ProtNLM"/>
    </source>
</evidence>
<organism evidence="2 3">
    <name type="scientific">Niallia circulans</name>
    <name type="common">Bacillus circulans</name>
    <dbReference type="NCBI Taxonomy" id="1397"/>
    <lineage>
        <taxon>Bacteria</taxon>
        <taxon>Bacillati</taxon>
        <taxon>Bacillota</taxon>
        <taxon>Bacilli</taxon>
        <taxon>Bacillales</taxon>
        <taxon>Bacillaceae</taxon>
        <taxon>Niallia</taxon>
    </lineage>
</organism>
<dbReference type="AlphaFoldDB" id="A0A0J1IR43"/>
<keyword evidence="1" id="KW-0732">Signal</keyword>
<dbReference type="OrthoDB" id="1911879at2"/>
<accession>A0A0J1IR43</accession>
<sequence length="130" mass="15597">MLKIKWVYSMLFLILFMSGCSNNEELKIVVEKLADNGEYKQTEIADQNQVLKIKDLLNEYDWKNEKIEHNRKADYIFNFSYTNPSVEEKPITYYVWLIDNDTIQISREKTEYVFLNKNESQELLEVLIKN</sequence>
<feature type="chain" id="PRO_5039516463" description="Lipoprotein" evidence="1">
    <location>
        <begin position="24"/>
        <end position="130"/>
    </location>
</feature>
<dbReference type="EMBL" id="LDPH01000001">
    <property type="protein sequence ID" value="KLV28418.1"/>
    <property type="molecule type" value="Genomic_DNA"/>
</dbReference>
<dbReference type="PATRIC" id="fig|1397.4.peg.301"/>
<comment type="caution">
    <text evidence="2">The sequence shown here is derived from an EMBL/GenBank/DDBJ whole genome shotgun (WGS) entry which is preliminary data.</text>
</comment>
<proteinExistence type="predicted"/>
<dbReference type="PROSITE" id="PS51257">
    <property type="entry name" value="PROKAR_LIPOPROTEIN"/>
    <property type="match status" value="1"/>
</dbReference>
<evidence type="ECO:0000313" key="2">
    <source>
        <dbReference type="EMBL" id="KLV28418.1"/>
    </source>
</evidence>
<feature type="signal peptide" evidence="1">
    <location>
        <begin position="1"/>
        <end position="23"/>
    </location>
</feature>
<keyword evidence="3" id="KW-1185">Reference proteome</keyword>
<dbReference type="Proteomes" id="UP000036045">
    <property type="component" value="Unassembled WGS sequence"/>
</dbReference>
<dbReference type="RefSeq" id="WP_047940113.1">
    <property type="nucleotide sequence ID" value="NZ_JARTLH010000036.1"/>
</dbReference>
<protein>
    <recommendedName>
        <fullName evidence="4">Lipoprotein</fullName>
    </recommendedName>
</protein>
<reference evidence="2 3" key="1">
    <citation type="submission" date="2015-05" db="EMBL/GenBank/DDBJ databases">
        <title>Whole genome sequence and identification of bacterial endophytes from Costus igneus.</title>
        <authorList>
            <person name="Lee Y.P."/>
            <person name="Gan H.M."/>
            <person name="Eng W."/>
            <person name="Wheatley M.S."/>
            <person name="Caraballo A."/>
            <person name="Polter S."/>
            <person name="Savka M.A."/>
            <person name="Hudson A.O."/>
        </authorList>
    </citation>
    <scope>NUCLEOTIDE SEQUENCE [LARGE SCALE GENOMIC DNA]</scope>
    <source>
        <strain evidence="2 3">RIT379</strain>
    </source>
</reference>
<evidence type="ECO:0000313" key="3">
    <source>
        <dbReference type="Proteomes" id="UP000036045"/>
    </source>
</evidence>
<gene>
    <name evidence="2" type="ORF">ABW02_01360</name>
</gene>